<accession>A0ABS3C7Q1</accession>
<dbReference type="Proteomes" id="UP000664317">
    <property type="component" value="Unassembled WGS sequence"/>
</dbReference>
<reference evidence="3 4" key="1">
    <citation type="submission" date="2021-03" db="EMBL/GenBank/DDBJ databases">
        <title>novel species isolated from a fishpond in China.</title>
        <authorList>
            <person name="Lu H."/>
            <person name="Cai Z."/>
        </authorList>
    </citation>
    <scope>NUCLEOTIDE SEQUENCE [LARGE SCALE GENOMIC DNA]</scope>
    <source>
        <strain evidence="3 4">H41</strain>
    </source>
</reference>
<proteinExistence type="predicted"/>
<evidence type="ECO:0000259" key="2">
    <source>
        <dbReference type="PROSITE" id="PS50110"/>
    </source>
</evidence>
<evidence type="ECO:0000256" key="1">
    <source>
        <dbReference type="PROSITE-ProRule" id="PRU00169"/>
    </source>
</evidence>
<keyword evidence="1" id="KW-0597">Phosphoprotein</keyword>
<dbReference type="Gene3D" id="3.40.50.2300">
    <property type="match status" value="1"/>
</dbReference>
<sequence>MHLNSNEAQQRILIVKDTPDSDEDIKALLIASGYPTTTIPPGAEPMLNLMADHTTNAVLVDIHPKRASSGIQLVKQLRERCGVPLVLLTSPSEPEKEDLQKQLQPEVTLGKPCTPESMAAAIELAREIFRKKGDNPQTDASKTKKTTRELFVRESGWLRKIHVADILWIREEGSYIHIFAKGKQHTLRASLSELSVGLPLVNFTKPRNPTSSSSKS</sequence>
<dbReference type="InterPro" id="IPR011006">
    <property type="entry name" value="CheY-like_superfamily"/>
</dbReference>
<dbReference type="InterPro" id="IPR001789">
    <property type="entry name" value="Sig_transdc_resp-reg_receiver"/>
</dbReference>
<dbReference type="PROSITE" id="PS50110">
    <property type="entry name" value="RESPONSE_REGULATORY"/>
    <property type="match status" value="1"/>
</dbReference>
<evidence type="ECO:0000313" key="4">
    <source>
        <dbReference type="Proteomes" id="UP000664317"/>
    </source>
</evidence>
<feature type="domain" description="Response regulatory" evidence="2">
    <location>
        <begin position="11"/>
        <end position="126"/>
    </location>
</feature>
<dbReference type="SUPFAM" id="SSF52172">
    <property type="entry name" value="CheY-like"/>
    <property type="match status" value="1"/>
</dbReference>
<dbReference type="EMBL" id="JAFKCT010000010">
    <property type="protein sequence ID" value="MBN7813048.1"/>
    <property type="molecule type" value="Genomic_DNA"/>
</dbReference>
<comment type="caution">
    <text evidence="3">The sequence shown here is derived from an EMBL/GenBank/DDBJ whole genome shotgun (WGS) entry which is preliminary data.</text>
</comment>
<organism evidence="3 4">
    <name type="scientific">Algoriphagus oliviformis</name>
    <dbReference type="NCBI Taxonomy" id="2811231"/>
    <lineage>
        <taxon>Bacteria</taxon>
        <taxon>Pseudomonadati</taxon>
        <taxon>Bacteroidota</taxon>
        <taxon>Cytophagia</taxon>
        <taxon>Cytophagales</taxon>
        <taxon>Cyclobacteriaceae</taxon>
        <taxon>Algoriphagus</taxon>
    </lineage>
</organism>
<protein>
    <submittedName>
        <fullName evidence="3">Response regulator transcription factor</fullName>
    </submittedName>
</protein>
<dbReference type="RefSeq" id="WP_206579826.1">
    <property type="nucleotide sequence ID" value="NZ_JAFKCT010000010.1"/>
</dbReference>
<keyword evidence="4" id="KW-1185">Reference proteome</keyword>
<gene>
    <name evidence="3" type="ORF">J0A68_18990</name>
</gene>
<name>A0ABS3C7Q1_9BACT</name>
<feature type="modified residue" description="4-aspartylphosphate" evidence="1">
    <location>
        <position position="61"/>
    </location>
</feature>
<dbReference type="Pfam" id="PF00072">
    <property type="entry name" value="Response_reg"/>
    <property type="match status" value="1"/>
</dbReference>
<evidence type="ECO:0000313" key="3">
    <source>
        <dbReference type="EMBL" id="MBN7813048.1"/>
    </source>
</evidence>